<reference evidence="11" key="3">
    <citation type="submission" date="2025-09" db="UniProtKB">
        <authorList>
            <consortium name="Ensembl"/>
        </authorList>
    </citation>
    <scope>IDENTIFICATION</scope>
    <source>
        <strain evidence="11">breed Abyssinian</strain>
    </source>
</reference>
<evidence type="ECO:0000256" key="7">
    <source>
        <dbReference type="ARBA" id="ARBA00023272"/>
    </source>
</evidence>
<keyword evidence="4" id="KW-0597">Phosphoprotein</keyword>
<dbReference type="PANTHER" id="PTHR10358:SF21">
    <property type="entry name" value="ALPHA-ENDOSULFINE"/>
    <property type="match status" value="1"/>
</dbReference>
<name>A0ABI7ZTR7_FELCA</name>
<dbReference type="PANTHER" id="PTHR10358">
    <property type="entry name" value="ENDOSULFINE"/>
    <property type="match status" value="1"/>
</dbReference>
<protein>
    <recommendedName>
        <fullName evidence="9">Alpha-endosulfine</fullName>
    </recommendedName>
</protein>
<dbReference type="GeneTree" id="ENSGT00940000155413"/>
<evidence type="ECO:0000256" key="6">
    <source>
        <dbReference type="ARBA" id="ARBA00022776"/>
    </source>
</evidence>
<feature type="compositionally biased region" description="Basic and acidic residues" evidence="10">
    <location>
        <begin position="51"/>
        <end position="68"/>
    </location>
</feature>
<sequence length="111" mass="12612">MQPYLYCSIIYNTQDDTQEKGGILPERGKEAKLKAKYPIRQKPDGSNFMERLQKGQKYSDSRDHNMAKDKRKNKQLPSAGPDKNLVTGNHIPNPQDLPQRKSSLITSKLVG</sequence>
<evidence type="ECO:0000256" key="2">
    <source>
        <dbReference type="ARBA" id="ARBA00010520"/>
    </source>
</evidence>
<comment type="subcellular location">
    <subcellularLocation>
        <location evidence="1">Cytoplasm</location>
    </subcellularLocation>
</comment>
<proteinExistence type="inferred from homology"/>
<evidence type="ECO:0000313" key="12">
    <source>
        <dbReference type="Proteomes" id="UP000823872"/>
    </source>
</evidence>
<reference evidence="11 12" key="1">
    <citation type="submission" date="2021-02" db="EMBL/GenBank/DDBJ databases">
        <title>Safari Cat Assemblies.</title>
        <authorList>
            <person name="Bredemeyer K.R."/>
            <person name="Murphy W.J."/>
        </authorList>
    </citation>
    <scope>NUCLEOTIDE SEQUENCE [LARGE SCALE GENOMIC DNA]</scope>
</reference>
<keyword evidence="8" id="KW-0131">Cell cycle</keyword>
<evidence type="ECO:0000313" key="11">
    <source>
        <dbReference type="Ensembl" id="ENSFCTP00005050095.1"/>
    </source>
</evidence>
<evidence type="ECO:0000256" key="10">
    <source>
        <dbReference type="SAM" id="MobiDB-lite"/>
    </source>
</evidence>
<dbReference type="Ensembl" id="ENSFCTT00005070350.1">
    <property type="protein sequence ID" value="ENSFCTP00005050095.1"/>
    <property type="gene ID" value="ENSFCTG00005024740.1"/>
</dbReference>
<comment type="similarity">
    <text evidence="2">Belongs to the endosulfine family.</text>
</comment>
<evidence type="ECO:0000256" key="1">
    <source>
        <dbReference type="ARBA" id="ARBA00004496"/>
    </source>
</evidence>
<evidence type="ECO:0000256" key="4">
    <source>
        <dbReference type="ARBA" id="ARBA00022553"/>
    </source>
</evidence>
<keyword evidence="3" id="KW-0963">Cytoplasm</keyword>
<keyword evidence="12" id="KW-1185">Reference proteome</keyword>
<evidence type="ECO:0000256" key="3">
    <source>
        <dbReference type="ARBA" id="ARBA00022490"/>
    </source>
</evidence>
<feature type="region of interest" description="Disordered" evidence="10">
    <location>
        <begin position="16"/>
        <end position="111"/>
    </location>
</feature>
<keyword evidence="7" id="KW-0650">Protein phosphatase inhibitor</keyword>
<feature type="compositionally biased region" description="Polar residues" evidence="10">
    <location>
        <begin position="100"/>
        <end position="111"/>
    </location>
</feature>
<accession>A0ABI7ZTR7</accession>
<evidence type="ECO:0000256" key="8">
    <source>
        <dbReference type="ARBA" id="ARBA00023306"/>
    </source>
</evidence>
<keyword evidence="5" id="KW-0132">Cell division</keyword>
<organism evidence="11 12">
    <name type="scientific">Felis catus</name>
    <name type="common">Cat</name>
    <name type="synonym">Felis silvestris catus</name>
    <dbReference type="NCBI Taxonomy" id="9685"/>
    <lineage>
        <taxon>Eukaryota</taxon>
        <taxon>Metazoa</taxon>
        <taxon>Chordata</taxon>
        <taxon>Craniata</taxon>
        <taxon>Vertebrata</taxon>
        <taxon>Euteleostomi</taxon>
        <taxon>Mammalia</taxon>
        <taxon>Eutheria</taxon>
        <taxon>Laurasiatheria</taxon>
        <taxon>Carnivora</taxon>
        <taxon>Feliformia</taxon>
        <taxon>Felidae</taxon>
        <taxon>Felinae</taxon>
        <taxon>Felis</taxon>
    </lineage>
</organism>
<evidence type="ECO:0000256" key="5">
    <source>
        <dbReference type="ARBA" id="ARBA00022618"/>
    </source>
</evidence>
<evidence type="ECO:0000256" key="9">
    <source>
        <dbReference type="ARBA" id="ARBA00040822"/>
    </source>
</evidence>
<keyword evidence="6" id="KW-0498">Mitosis</keyword>
<dbReference type="Proteomes" id="UP000823872">
    <property type="component" value="Chromosome B2"/>
</dbReference>
<reference evidence="11" key="2">
    <citation type="submission" date="2025-08" db="UniProtKB">
        <authorList>
            <consortium name="Ensembl"/>
        </authorList>
    </citation>
    <scope>IDENTIFICATION</scope>
    <source>
        <strain evidence="11">breed Abyssinian</strain>
    </source>
</reference>
<dbReference type="InterPro" id="IPR006760">
    <property type="entry name" value="Endosulphine"/>
</dbReference>